<feature type="transmembrane region" description="Helical" evidence="1">
    <location>
        <begin position="212"/>
        <end position="237"/>
    </location>
</feature>
<accession>A0ABR1CK08</accession>
<dbReference type="PANTHER" id="PTHR46238:SF8">
    <property type="entry name" value="ENDONUCLEASE_EXONUCLEASE_PHOSPHATASE DOMAIN-CONTAINING PROTEIN"/>
    <property type="match status" value="1"/>
</dbReference>
<feature type="transmembrane region" description="Helical" evidence="1">
    <location>
        <begin position="258"/>
        <end position="281"/>
    </location>
</feature>
<gene>
    <name evidence="3" type="primary">Necator_chrII.g8190</name>
    <name evidence="3" type="ORF">RB195_020396</name>
</gene>
<keyword evidence="1" id="KW-0472">Membrane</keyword>
<dbReference type="Pfam" id="PF02014">
    <property type="entry name" value="Reeler"/>
    <property type="match status" value="1"/>
</dbReference>
<reference evidence="3 4" key="1">
    <citation type="submission" date="2023-08" db="EMBL/GenBank/DDBJ databases">
        <title>A Necator americanus chromosomal reference genome.</title>
        <authorList>
            <person name="Ilik V."/>
            <person name="Petrzelkova K.J."/>
            <person name="Pardy F."/>
            <person name="Fuh T."/>
            <person name="Niatou-Singa F.S."/>
            <person name="Gouil Q."/>
            <person name="Baker L."/>
            <person name="Ritchie M.E."/>
            <person name="Jex A.R."/>
            <person name="Gazzola D."/>
            <person name="Li H."/>
            <person name="Toshio Fujiwara R."/>
            <person name="Zhan B."/>
            <person name="Aroian R.V."/>
            <person name="Pafco B."/>
            <person name="Schwarz E.M."/>
        </authorList>
    </citation>
    <scope>NUCLEOTIDE SEQUENCE [LARGE SCALE GENOMIC DNA]</scope>
    <source>
        <strain evidence="3 4">Aroian</strain>
        <tissue evidence="3">Whole animal</tissue>
    </source>
</reference>
<keyword evidence="1" id="KW-0812">Transmembrane</keyword>
<sequence length="454" mass="52598">MECGPRIEDGSIRVDGTELNKVNCFKYLGSKVTSTGDIDQEGRARVNAAWMKWKMATGVLCDKKVPVRLKSKIYRTVVRPVALYGCECWPTTKALERVLHAMEMRMLRWTIGVTLKEKVSNDTVRSIFGVVPITEKMKEARLRWFGHVLRREEDSVAKTALKLDVSGVRPRGRPKIRCFETIRGRYRNPFEEYIDKQFTEKQTPLSLAHFEFLIQSCCACLIVAAFFFFAEVFYFHFGQQLENYCRILRQKFLRCKMPGCAFFKYKTLLTTVLCVSFLAHYTKAALTEMSGFHCKQLSSMRLDRQLHGKPHITTPPFEFSVVDDKGTPIEYYTPGEIYKVRLVGYIHFRGFMLQTRLCTPEGYTIGVRYQNCDDSQSNDALTHSDGNKKFLVEVQWVAERDVGAVQFMLTIAAEDELYWERWRPRNGFIRPKTEKEGRVMESLFEIEVQPGKEG</sequence>
<evidence type="ECO:0000256" key="1">
    <source>
        <dbReference type="SAM" id="Phobius"/>
    </source>
</evidence>
<keyword evidence="1" id="KW-1133">Transmembrane helix</keyword>
<dbReference type="Proteomes" id="UP001303046">
    <property type="component" value="Unassembled WGS sequence"/>
</dbReference>
<proteinExistence type="predicted"/>
<feature type="domain" description="Reelin" evidence="2">
    <location>
        <begin position="307"/>
        <end position="419"/>
    </location>
</feature>
<dbReference type="InterPro" id="IPR002861">
    <property type="entry name" value="Reeler_dom"/>
</dbReference>
<comment type="caution">
    <text evidence="3">The sequence shown here is derived from an EMBL/GenBank/DDBJ whole genome shotgun (WGS) entry which is preliminary data.</text>
</comment>
<dbReference type="InterPro" id="IPR042307">
    <property type="entry name" value="Reeler_sf"/>
</dbReference>
<evidence type="ECO:0000313" key="4">
    <source>
        <dbReference type="Proteomes" id="UP001303046"/>
    </source>
</evidence>
<name>A0ABR1CK08_NECAM</name>
<evidence type="ECO:0000313" key="3">
    <source>
        <dbReference type="EMBL" id="KAK6738260.1"/>
    </source>
</evidence>
<protein>
    <recommendedName>
        <fullName evidence="2">Reelin domain-containing protein</fullName>
    </recommendedName>
</protein>
<keyword evidence="4" id="KW-1185">Reference proteome</keyword>
<evidence type="ECO:0000259" key="2">
    <source>
        <dbReference type="Pfam" id="PF02014"/>
    </source>
</evidence>
<dbReference type="CDD" id="cd08544">
    <property type="entry name" value="Reeler"/>
    <property type="match status" value="1"/>
</dbReference>
<dbReference type="Gene3D" id="2.60.40.4060">
    <property type="entry name" value="Reeler domain"/>
    <property type="match status" value="1"/>
</dbReference>
<dbReference type="EMBL" id="JAVFWL010000002">
    <property type="protein sequence ID" value="KAK6738260.1"/>
    <property type="molecule type" value="Genomic_DNA"/>
</dbReference>
<dbReference type="PANTHER" id="PTHR46238">
    <property type="entry name" value="REVERSE TRANSCRIPTASE DOMAIN-CONTAINING PROTEIN"/>
    <property type="match status" value="1"/>
</dbReference>
<organism evidence="3 4">
    <name type="scientific">Necator americanus</name>
    <name type="common">Human hookworm</name>
    <dbReference type="NCBI Taxonomy" id="51031"/>
    <lineage>
        <taxon>Eukaryota</taxon>
        <taxon>Metazoa</taxon>
        <taxon>Ecdysozoa</taxon>
        <taxon>Nematoda</taxon>
        <taxon>Chromadorea</taxon>
        <taxon>Rhabditida</taxon>
        <taxon>Rhabditina</taxon>
        <taxon>Rhabditomorpha</taxon>
        <taxon>Strongyloidea</taxon>
        <taxon>Ancylostomatidae</taxon>
        <taxon>Bunostominae</taxon>
        <taxon>Necator</taxon>
    </lineage>
</organism>